<gene>
    <name evidence="1" type="ORF">OO013_15445</name>
</gene>
<dbReference type="InterPro" id="IPR011990">
    <property type="entry name" value="TPR-like_helical_dom_sf"/>
</dbReference>
<dbReference type="Gene3D" id="1.25.40.10">
    <property type="entry name" value="Tetratricopeptide repeat domain"/>
    <property type="match status" value="1"/>
</dbReference>
<evidence type="ECO:0000313" key="1">
    <source>
        <dbReference type="EMBL" id="MCX2745272.1"/>
    </source>
</evidence>
<name>A0ABT3RUM7_9BACT</name>
<evidence type="ECO:0008006" key="3">
    <source>
        <dbReference type="Google" id="ProtNLM"/>
    </source>
</evidence>
<keyword evidence="2" id="KW-1185">Reference proteome</keyword>
<accession>A0ABT3RUM7</accession>
<dbReference type="InterPro" id="IPR019412">
    <property type="entry name" value="IML2/TPR_39"/>
</dbReference>
<dbReference type="Proteomes" id="UP001209885">
    <property type="component" value="Unassembled WGS sequence"/>
</dbReference>
<protein>
    <recommendedName>
        <fullName evidence="3">Tetratricopeptide repeat protein</fullName>
    </recommendedName>
</protein>
<dbReference type="SMART" id="SM00028">
    <property type="entry name" value="TPR"/>
    <property type="match status" value="3"/>
</dbReference>
<proteinExistence type="predicted"/>
<dbReference type="PANTHER" id="PTHR31859">
    <property type="entry name" value="TETRATRICOPEPTIDE REPEAT PROTEIN 39 FAMILY MEMBER"/>
    <property type="match status" value="1"/>
</dbReference>
<dbReference type="SUPFAM" id="SSF48452">
    <property type="entry name" value="TPR-like"/>
    <property type="match status" value="1"/>
</dbReference>
<dbReference type="EMBL" id="JAPFQN010000009">
    <property type="protein sequence ID" value="MCX2745272.1"/>
    <property type="molecule type" value="Genomic_DNA"/>
</dbReference>
<dbReference type="PANTHER" id="PTHR31859:SF1">
    <property type="entry name" value="TETRATRICOPEPTIDE REPEAT PROTEIN 39C"/>
    <property type="match status" value="1"/>
</dbReference>
<dbReference type="InterPro" id="IPR019734">
    <property type="entry name" value="TPR_rpt"/>
</dbReference>
<sequence length="462" mass="54419">MFFKFIDITKQAYLLWLCLFFLFDFVSLSQSDYSFLDLNNDQPTEYKKLYSDGIKVLLNPQEEKAEKIIEEIEDFIEKPGTSEYLKCRAYLLISMIEARYENNFSAFRNFRKAYSIYEDNKNQNDKYALPGGLMHLTLSSVPKKYAWILDLLGLNGSKETGIKLIDQAAKDKDSFESQEARLIYPFIANYFFQDQALAREKAGELNLDSNIALIVFLISNSKARGGNVILENITKFNDDVFELFPAAHFLIGETYLRKGDYVLARKYLNRFRNKQSSDEYLSAANLNIFLSFYLNDQPEEGKKFLSKVNVYSEKTEADRYAIQYLKNFDFDSDNYKLIWKLRLATDGGFNEKAQNLIDKDPEFINREHQTEWVYRKARFFHNTEKIDQAKTFYLDVIDNQKDNNWYYAPNSCIQLARIYLKKGNSNKAKFFINKTKQYNNYPYQESIEYEANLISREIKNEQ</sequence>
<organism evidence="1 2">
    <name type="scientific">Mangrovivirga halotolerans</name>
    <dbReference type="NCBI Taxonomy" id="2993936"/>
    <lineage>
        <taxon>Bacteria</taxon>
        <taxon>Pseudomonadati</taxon>
        <taxon>Bacteroidota</taxon>
        <taxon>Cytophagia</taxon>
        <taxon>Cytophagales</taxon>
        <taxon>Mangrovivirgaceae</taxon>
        <taxon>Mangrovivirga</taxon>
    </lineage>
</organism>
<reference evidence="1 2" key="1">
    <citation type="submission" date="2022-11" db="EMBL/GenBank/DDBJ databases">
        <title>The characterization of three novel Bacteroidetes species and genomic analysis of their roles in tidal elemental geochemical cycles.</title>
        <authorList>
            <person name="Ma K."/>
        </authorList>
    </citation>
    <scope>NUCLEOTIDE SEQUENCE [LARGE SCALE GENOMIC DNA]</scope>
    <source>
        <strain evidence="1 2">M17</strain>
    </source>
</reference>
<dbReference type="Pfam" id="PF13181">
    <property type="entry name" value="TPR_8"/>
    <property type="match status" value="1"/>
</dbReference>
<evidence type="ECO:0000313" key="2">
    <source>
        <dbReference type="Proteomes" id="UP001209885"/>
    </source>
</evidence>
<comment type="caution">
    <text evidence="1">The sequence shown here is derived from an EMBL/GenBank/DDBJ whole genome shotgun (WGS) entry which is preliminary data.</text>
</comment>
<dbReference type="RefSeq" id="WP_266057828.1">
    <property type="nucleotide sequence ID" value="NZ_JAPFQN010000009.1"/>
</dbReference>